<dbReference type="Pfam" id="PF00814">
    <property type="entry name" value="TsaD"/>
    <property type="match status" value="1"/>
</dbReference>
<dbReference type="SUPFAM" id="SSF53067">
    <property type="entry name" value="Actin-like ATPase domain"/>
    <property type="match status" value="1"/>
</dbReference>
<dbReference type="Gene3D" id="3.30.420.200">
    <property type="match status" value="1"/>
</dbReference>
<dbReference type="AlphaFoldDB" id="A0A9E2KX42"/>
<evidence type="ECO:0000313" key="3">
    <source>
        <dbReference type="Proteomes" id="UP000824247"/>
    </source>
</evidence>
<organism evidence="2 3">
    <name type="scientific">Candidatus Ureaplasma intestinipullorum</name>
    <dbReference type="NCBI Taxonomy" id="2838770"/>
    <lineage>
        <taxon>Bacteria</taxon>
        <taxon>Bacillati</taxon>
        <taxon>Mycoplasmatota</taxon>
        <taxon>Mycoplasmoidales</taxon>
        <taxon>Mycoplasmoidaceae</taxon>
        <taxon>Ureaplasma</taxon>
    </lineage>
</organism>
<evidence type="ECO:0000313" key="2">
    <source>
        <dbReference type="EMBL" id="MBU3831060.1"/>
    </source>
</evidence>
<dbReference type="InterPro" id="IPR000905">
    <property type="entry name" value="Gcp-like_dom"/>
</dbReference>
<comment type="caution">
    <text evidence="2">The sequence shown here is derived from an EMBL/GenBank/DDBJ whole genome shotgun (WGS) entry which is preliminary data.</text>
</comment>
<reference evidence="2" key="1">
    <citation type="journal article" date="2021" name="PeerJ">
        <title>Extensive microbial diversity within the chicken gut microbiome revealed by metagenomics and culture.</title>
        <authorList>
            <person name="Gilroy R."/>
            <person name="Ravi A."/>
            <person name="Getino M."/>
            <person name="Pursley I."/>
            <person name="Horton D.L."/>
            <person name="Alikhan N.F."/>
            <person name="Baker D."/>
            <person name="Gharbi K."/>
            <person name="Hall N."/>
            <person name="Watson M."/>
            <person name="Adriaenssens E.M."/>
            <person name="Foster-Nyarko E."/>
            <person name="Jarju S."/>
            <person name="Secka A."/>
            <person name="Antonio M."/>
            <person name="Oren A."/>
            <person name="Chaudhuri R.R."/>
            <person name="La Ragione R."/>
            <person name="Hildebrand F."/>
            <person name="Pallen M.J."/>
        </authorList>
    </citation>
    <scope>NUCLEOTIDE SEQUENCE</scope>
    <source>
        <strain evidence="2">A5-1222</strain>
    </source>
</reference>
<dbReference type="InterPro" id="IPR043129">
    <property type="entry name" value="ATPase_NBD"/>
</dbReference>
<accession>A0A9E2KX42</accession>
<dbReference type="Gene3D" id="3.30.420.40">
    <property type="match status" value="1"/>
</dbReference>
<sequence length="191" mass="21867">MEKYSLMIDVCTNDCAFVIFNNKKCEKIFYHTNKNLIDVMNDILNDLIKKVNIKYSDIDKIYLIYGPGSFTGVRAGLNLAKTIISIYPNIKLFIIDSLLAMNCGNGVAILDAKGNKSYINISINNKIVQPTIMIDNDNLEEYLQKYQELPIFDADKLTIEDKINNLLKNLNLFTIVDDWLSLEPNYIKEPV</sequence>
<protein>
    <submittedName>
        <fullName evidence="2">tRNA (Adenosine(37)-N6)-threonylcarbamoyltransferase complex dimerization subunit type 1 TsaB</fullName>
    </submittedName>
</protein>
<feature type="domain" description="Gcp-like" evidence="1">
    <location>
        <begin position="34"/>
        <end position="101"/>
    </location>
</feature>
<name>A0A9E2KX42_9BACT</name>
<reference evidence="2" key="2">
    <citation type="submission" date="2021-04" db="EMBL/GenBank/DDBJ databases">
        <authorList>
            <person name="Gilroy R."/>
        </authorList>
    </citation>
    <scope>NUCLEOTIDE SEQUENCE</scope>
    <source>
        <strain evidence="2">A5-1222</strain>
    </source>
</reference>
<evidence type="ECO:0000259" key="1">
    <source>
        <dbReference type="Pfam" id="PF00814"/>
    </source>
</evidence>
<dbReference type="Proteomes" id="UP000824247">
    <property type="component" value="Unassembled WGS sequence"/>
</dbReference>
<gene>
    <name evidence="2" type="ORF">H9897_02805</name>
</gene>
<dbReference type="EMBL" id="JAHLFM010000043">
    <property type="protein sequence ID" value="MBU3831060.1"/>
    <property type="molecule type" value="Genomic_DNA"/>
</dbReference>
<proteinExistence type="predicted"/>